<dbReference type="Proteomes" id="UP000321555">
    <property type="component" value="Chromosome"/>
</dbReference>
<keyword evidence="1" id="KW-0812">Transmembrane</keyword>
<reference evidence="3" key="1">
    <citation type="submission" date="2019-08" db="EMBL/GenBank/DDBJ databases">
        <authorList>
            <person name="Zheng X."/>
        </authorList>
    </citation>
    <scope>NUCLEOTIDE SEQUENCE [LARGE SCALE GENOMIC DNA]</scope>
    <source>
        <strain evidence="3">FJAT-25496</strain>
    </source>
</reference>
<evidence type="ECO:0000313" key="3">
    <source>
        <dbReference type="Proteomes" id="UP000321555"/>
    </source>
</evidence>
<name>A0A5B8Z498_CYTDA</name>
<evidence type="ECO:0000313" key="2">
    <source>
        <dbReference type="EMBL" id="QED47942.1"/>
    </source>
</evidence>
<keyword evidence="1" id="KW-0472">Membrane</keyword>
<feature type="transmembrane region" description="Helical" evidence="1">
    <location>
        <begin position="7"/>
        <end position="26"/>
    </location>
</feature>
<dbReference type="EMBL" id="CP042593">
    <property type="protein sequence ID" value="QED47942.1"/>
    <property type="molecule type" value="Genomic_DNA"/>
</dbReference>
<proteinExistence type="predicted"/>
<accession>A0A5B8Z498</accession>
<sequence length="237" mass="27467">MKKKIILRFLLLIIIIVISFNIFQYFTSNTNSQLLSDLEGTVYYTERIEGVLTLFKSDASLQNKTLIYSHKGKGNDSYGDYNDNIIDFYYDKTSKTIYFIAMNNGSWSLFSLKEKENKPTLLQKEVMETDKGYIQNQFNKLTVSSKKGSLYLLENGNEKTIKKFYGLYDEKFTGYQPIGFSPDGKYLVYHSMEHLTPFGTLLEGFVNNSFGNTYIMDLSTMESAKFIDAYKIQWIID</sequence>
<dbReference type="OrthoDB" id="2855069at2"/>
<dbReference type="SUPFAM" id="SSF69304">
    <property type="entry name" value="Tricorn protease N-terminal domain"/>
    <property type="match status" value="1"/>
</dbReference>
<dbReference type="AlphaFoldDB" id="A0A5B8Z498"/>
<organism evidence="2 3">
    <name type="scientific">Cytobacillus dafuensis</name>
    <name type="common">Bacillus dafuensis</name>
    <dbReference type="NCBI Taxonomy" id="1742359"/>
    <lineage>
        <taxon>Bacteria</taxon>
        <taxon>Bacillati</taxon>
        <taxon>Bacillota</taxon>
        <taxon>Bacilli</taxon>
        <taxon>Bacillales</taxon>
        <taxon>Bacillaceae</taxon>
        <taxon>Cytobacillus</taxon>
    </lineage>
</organism>
<protein>
    <submittedName>
        <fullName evidence="2">Uncharacterized protein</fullName>
    </submittedName>
</protein>
<gene>
    <name evidence="2" type="ORF">FSZ17_12185</name>
</gene>
<evidence type="ECO:0000256" key="1">
    <source>
        <dbReference type="SAM" id="Phobius"/>
    </source>
</evidence>
<keyword evidence="1" id="KW-1133">Transmembrane helix</keyword>
<keyword evidence="3" id="KW-1185">Reference proteome</keyword>
<dbReference type="RefSeq" id="WP_057776811.1">
    <property type="nucleotide sequence ID" value="NZ_CP042593.1"/>
</dbReference>
<dbReference type="KEGG" id="bda:FSZ17_12185"/>